<evidence type="ECO:0000256" key="1">
    <source>
        <dbReference type="SAM" id="Phobius"/>
    </source>
</evidence>
<keyword evidence="3" id="KW-1185">Reference proteome</keyword>
<dbReference type="OrthoDB" id="1634137at2"/>
<protein>
    <submittedName>
        <fullName evidence="2">Uncharacterized protein</fullName>
    </submittedName>
</protein>
<dbReference type="RefSeq" id="WP_132016362.1">
    <property type="nucleotide sequence ID" value="NZ_SLUN01000035.1"/>
</dbReference>
<name>A0A4V2QCM9_HYDET</name>
<dbReference type="EMBL" id="SLUN01000035">
    <property type="protein sequence ID" value="TCL60907.1"/>
    <property type="molecule type" value="Genomic_DNA"/>
</dbReference>
<accession>A0A4V2QCM9</accession>
<evidence type="ECO:0000313" key="2">
    <source>
        <dbReference type="EMBL" id="TCL60907.1"/>
    </source>
</evidence>
<feature type="transmembrane region" description="Helical" evidence="1">
    <location>
        <begin position="43"/>
        <end position="72"/>
    </location>
</feature>
<dbReference type="Proteomes" id="UP000295008">
    <property type="component" value="Unassembled WGS sequence"/>
</dbReference>
<dbReference type="AlphaFoldDB" id="A0A4V2QCM9"/>
<gene>
    <name evidence="2" type="ORF">EDC14_103567</name>
</gene>
<organism evidence="2 3">
    <name type="scientific">Hydrogenispora ethanolica</name>
    <dbReference type="NCBI Taxonomy" id="1082276"/>
    <lineage>
        <taxon>Bacteria</taxon>
        <taxon>Bacillati</taxon>
        <taxon>Bacillota</taxon>
        <taxon>Hydrogenispora</taxon>
    </lineage>
</organism>
<keyword evidence="1" id="KW-1133">Transmembrane helix</keyword>
<sequence length="102" mass="11747">MVAIFNRRQAKYLFKRVQELEAKLERANFTEFWNLLQNPVRLIFLNFLSGLARGFGIAIGLTIVASIFLVLLTRLASLNLPVIGKYIADLVRIINQHLRLYS</sequence>
<dbReference type="Pfam" id="PF18910">
    <property type="entry name" value="DUF5665"/>
    <property type="match status" value="1"/>
</dbReference>
<proteinExistence type="predicted"/>
<evidence type="ECO:0000313" key="3">
    <source>
        <dbReference type="Proteomes" id="UP000295008"/>
    </source>
</evidence>
<keyword evidence="1" id="KW-0472">Membrane</keyword>
<keyword evidence="1" id="KW-0812">Transmembrane</keyword>
<dbReference type="InterPro" id="IPR043723">
    <property type="entry name" value="DUF5665"/>
</dbReference>
<reference evidence="2 3" key="1">
    <citation type="submission" date="2019-03" db="EMBL/GenBank/DDBJ databases">
        <title>Genomic Encyclopedia of Type Strains, Phase IV (KMG-IV): sequencing the most valuable type-strain genomes for metagenomic binning, comparative biology and taxonomic classification.</title>
        <authorList>
            <person name="Goeker M."/>
        </authorList>
    </citation>
    <scope>NUCLEOTIDE SEQUENCE [LARGE SCALE GENOMIC DNA]</scope>
    <source>
        <strain evidence="2 3">LX-B</strain>
    </source>
</reference>
<comment type="caution">
    <text evidence="2">The sequence shown here is derived from an EMBL/GenBank/DDBJ whole genome shotgun (WGS) entry which is preliminary data.</text>
</comment>